<evidence type="ECO:0000256" key="1">
    <source>
        <dbReference type="ARBA" id="ARBA00004304"/>
    </source>
</evidence>
<evidence type="ECO:0000313" key="14">
    <source>
        <dbReference type="EMBL" id="QIT06572.1"/>
    </source>
</evidence>
<evidence type="ECO:0000256" key="3">
    <source>
        <dbReference type="ARBA" id="ARBA00011291"/>
    </source>
</evidence>
<keyword evidence="11 13" id="KW-0472">Membrane</keyword>
<evidence type="ECO:0000256" key="8">
    <source>
        <dbReference type="ARBA" id="ARBA00022989"/>
    </source>
</evidence>
<dbReference type="AlphaFoldDB" id="A0A6H0EW56"/>
<evidence type="ECO:0000256" key="4">
    <source>
        <dbReference type="ARBA" id="ARBA00022448"/>
    </source>
</evidence>
<keyword evidence="7 12" id="KW-0375">Hydrogen ion transport</keyword>
<evidence type="ECO:0000256" key="10">
    <source>
        <dbReference type="ARBA" id="ARBA00023128"/>
    </source>
</evidence>
<accession>A0A6H0EW56</accession>
<evidence type="ECO:0000256" key="2">
    <source>
        <dbReference type="ARBA" id="ARBA00008892"/>
    </source>
</evidence>
<proteinExistence type="inferred from homology"/>
<evidence type="ECO:0000256" key="7">
    <source>
        <dbReference type="ARBA" id="ARBA00022781"/>
    </source>
</evidence>
<geneLocation type="mitochondrion" evidence="14"/>
<evidence type="ECO:0000256" key="13">
    <source>
        <dbReference type="SAM" id="Phobius"/>
    </source>
</evidence>
<evidence type="ECO:0000256" key="6">
    <source>
        <dbReference type="ARBA" id="ARBA00022692"/>
    </source>
</evidence>
<name>A0A6H0EW56_9HEXA</name>
<feature type="transmembrane region" description="Helical" evidence="13">
    <location>
        <begin position="6"/>
        <end position="27"/>
    </location>
</feature>
<dbReference type="InterPro" id="IPR001421">
    <property type="entry name" value="ATP8_metazoa"/>
</dbReference>
<gene>
    <name evidence="14" type="primary">ATP8</name>
</gene>
<reference evidence="14" key="1">
    <citation type="submission" date="2019-01" db="EMBL/GenBank/DDBJ databases">
        <title>Mitochondrial phylogenomics of Collembola.</title>
        <authorList>
            <person name="Sun X."/>
            <person name="Xie Z.-J."/>
            <person name="Dong J."/>
            <person name="Yu D.-Y."/>
        </authorList>
    </citation>
    <scope>NUCLEOTIDE SEQUENCE</scope>
</reference>
<dbReference type="GO" id="GO:0031966">
    <property type="term" value="C:mitochondrial membrane"/>
    <property type="evidence" value="ECO:0007669"/>
    <property type="project" value="UniProtKB-SubCell"/>
</dbReference>
<dbReference type="GO" id="GO:0015986">
    <property type="term" value="P:proton motive force-driven ATP synthesis"/>
    <property type="evidence" value="ECO:0007669"/>
    <property type="project" value="InterPro"/>
</dbReference>
<evidence type="ECO:0000256" key="9">
    <source>
        <dbReference type="ARBA" id="ARBA00023065"/>
    </source>
</evidence>
<keyword evidence="6 12" id="KW-0812">Transmembrane</keyword>
<keyword evidence="5 12" id="KW-0138">CF(0)</keyword>
<sequence length="53" mass="6366">MPQMAPLMWLTIFTVFSSLLLLNYILIYSKKFIPNPKILNEINSINYKNFNWK</sequence>
<protein>
    <recommendedName>
        <fullName evidence="12">ATP synthase complex subunit 8</fullName>
    </recommendedName>
</protein>
<dbReference type="GO" id="GO:0045259">
    <property type="term" value="C:proton-transporting ATP synthase complex"/>
    <property type="evidence" value="ECO:0007669"/>
    <property type="project" value="UniProtKB-KW"/>
</dbReference>
<dbReference type="GO" id="GO:0015078">
    <property type="term" value="F:proton transmembrane transporter activity"/>
    <property type="evidence" value="ECO:0007669"/>
    <property type="project" value="InterPro"/>
</dbReference>
<keyword evidence="9 12" id="KW-0406">Ion transport</keyword>
<dbReference type="EMBL" id="MK423967">
    <property type="protein sequence ID" value="QIT06572.1"/>
    <property type="molecule type" value="Genomic_DNA"/>
</dbReference>
<keyword evidence="10 12" id="KW-0496">Mitochondrion</keyword>
<comment type="subcellular location">
    <subcellularLocation>
        <location evidence="1 12">Mitochondrion membrane</location>
        <topology evidence="1 12">Single-pass membrane protein</topology>
    </subcellularLocation>
</comment>
<organism evidence="14">
    <name type="scientific">Paranurophorus simplex</name>
    <dbReference type="NCBI Taxonomy" id="2583953"/>
    <lineage>
        <taxon>Eukaryota</taxon>
        <taxon>Metazoa</taxon>
        <taxon>Ecdysozoa</taxon>
        <taxon>Arthropoda</taxon>
        <taxon>Hexapoda</taxon>
        <taxon>Collembola</taxon>
        <taxon>Entomobryomorpha</taxon>
        <taxon>Isotomoidea</taxon>
        <taxon>Isotomidae</taxon>
        <taxon>Pachytominae</taxon>
        <taxon>Paranurophorus</taxon>
    </lineage>
</organism>
<comment type="subunit">
    <text evidence="3">F-type ATPases have 2 components, CF(1) - the catalytic core - and CF(0) - the membrane proton channel.</text>
</comment>
<comment type="similarity">
    <text evidence="2 12">Belongs to the ATPase protein 8 family.</text>
</comment>
<keyword evidence="8 13" id="KW-1133">Transmembrane helix</keyword>
<evidence type="ECO:0000256" key="11">
    <source>
        <dbReference type="ARBA" id="ARBA00023136"/>
    </source>
</evidence>
<dbReference type="Pfam" id="PF00895">
    <property type="entry name" value="ATP-synt_8"/>
    <property type="match status" value="1"/>
</dbReference>
<evidence type="ECO:0000256" key="5">
    <source>
        <dbReference type="ARBA" id="ARBA00022547"/>
    </source>
</evidence>
<keyword evidence="4 12" id="KW-0813">Transport</keyword>
<evidence type="ECO:0000256" key="12">
    <source>
        <dbReference type="RuleBase" id="RU003661"/>
    </source>
</evidence>